<gene>
    <name evidence="3" type="ORF">DFH01_07730</name>
</gene>
<keyword evidence="4" id="KW-1185">Reference proteome</keyword>
<feature type="region of interest" description="Disordered" evidence="1">
    <location>
        <begin position="21"/>
        <end position="40"/>
    </location>
</feature>
<name>A0A317FMC9_9PROT</name>
<dbReference type="AlphaFoldDB" id="A0A317FMC9"/>
<reference evidence="4" key="1">
    <citation type="submission" date="2018-05" db="EMBL/GenBank/DDBJ databases">
        <authorList>
            <person name="Du Z."/>
            <person name="Wang X."/>
        </authorList>
    </citation>
    <scope>NUCLEOTIDE SEQUENCE [LARGE SCALE GENOMIC DNA]</scope>
    <source>
        <strain evidence="4">CQN31</strain>
    </source>
</reference>
<dbReference type="Gene3D" id="1.20.120.1490">
    <property type="match status" value="1"/>
</dbReference>
<protein>
    <recommendedName>
        <fullName evidence="5">Periplasmic heavy metal sensor</fullName>
    </recommendedName>
</protein>
<organism evidence="3 4">
    <name type="scientific">Falsiroseomonas bella</name>
    <dbReference type="NCBI Taxonomy" id="2184016"/>
    <lineage>
        <taxon>Bacteria</taxon>
        <taxon>Pseudomonadati</taxon>
        <taxon>Pseudomonadota</taxon>
        <taxon>Alphaproteobacteria</taxon>
        <taxon>Acetobacterales</taxon>
        <taxon>Roseomonadaceae</taxon>
        <taxon>Falsiroseomonas</taxon>
    </lineage>
</organism>
<feature type="signal peptide" evidence="2">
    <location>
        <begin position="1"/>
        <end position="19"/>
    </location>
</feature>
<dbReference type="Pfam" id="PF13801">
    <property type="entry name" value="Metal_resist"/>
    <property type="match status" value="1"/>
</dbReference>
<dbReference type="RefSeq" id="WP_109869740.1">
    <property type="nucleotide sequence ID" value="NZ_QGNA01000001.1"/>
</dbReference>
<comment type="caution">
    <text evidence="3">The sequence shown here is derived from an EMBL/GenBank/DDBJ whole genome shotgun (WGS) entry which is preliminary data.</text>
</comment>
<proteinExistence type="predicted"/>
<keyword evidence="2" id="KW-0732">Signal</keyword>
<dbReference type="EMBL" id="QGNA01000001">
    <property type="protein sequence ID" value="PWS39119.1"/>
    <property type="molecule type" value="Genomic_DNA"/>
</dbReference>
<sequence length="186" mass="19217">MRRFLPLAALALLAAPAAAQHGGHRHHGATPAPAGAAESRPYAGLQGRAIKSLSEEQVADLLAGRGMGLALAAELNGYPGPAHVLEHAEALGLTPAQRATAEALHARMAEEARILGARIVALEQELDALFAGGAADTGRLAALTAEIGALNGRLREVHLATHIGMREALDATQRAAYARLRGYAAQ</sequence>
<dbReference type="Proteomes" id="UP000245765">
    <property type="component" value="Unassembled WGS sequence"/>
</dbReference>
<evidence type="ECO:0000313" key="4">
    <source>
        <dbReference type="Proteomes" id="UP000245765"/>
    </source>
</evidence>
<evidence type="ECO:0000313" key="3">
    <source>
        <dbReference type="EMBL" id="PWS39119.1"/>
    </source>
</evidence>
<evidence type="ECO:0000256" key="2">
    <source>
        <dbReference type="SAM" id="SignalP"/>
    </source>
</evidence>
<dbReference type="InterPro" id="IPR025961">
    <property type="entry name" value="Metal_resist"/>
</dbReference>
<evidence type="ECO:0008006" key="5">
    <source>
        <dbReference type="Google" id="ProtNLM"/>
    </source>
</evidence>
<feature type="chain" id="PRO_5016416069" description="Periplasmic heavy metal sensor" evidence="2">
    <location>
        <begin position="20"/>
        <end position="186"/>
    </location>
</feature>
<dbReference type="OrthoDB" id="7353511at2"/>
<accession>A0A317FMC9</accession>
<evidence type="ECO:0000256" key="1">
    <source>
        <dbReference type="SAM" id="MobiDB-lite"/>
    </source>
</evidence>